<proteinExistence type="predicted"/>
<feature type="region of interest" description="Disordered" evidence="1">
    <location>
        <begin position="374"/>
        <end position="398"/>
    </location>
</feature>
<gene>
    <name evidence="2" type="ORF">M406DRAFT_68448</name>
</gene>
<accession>A0A9P4Y3Q3</accession>
<dbReference type="Proteomes" id="UP000803844">
    <property type="component" value="Unassembled WGS sequence"/>
</dbReference>
<feature type="compositionally biased region" description="Polar residues" evidence="1">
    <location>
        <begin position="232"/>
        <end position="246"/>
    </location>
</feature>
<evidence type="ECO:0000313" key="3">
    <source>
        <dbReference type="Proteomes" id="UP000803844"/>
    </source>
</evidence>
<sequence length="678" mass="75526">MSYAKKSSSAGGVMLYSPPQSTRISSNSTDTDEQSFSTRHSTGTQQPSGAATPTSKQGRNYGPEDCINDIRKICKDSQARVQALSQAIGRQPGMPASLGDLLNNDLRNIAQQFVTTMYHCHVLERKVEELTDRSSQEGTTSSVAHEAQMNSLRNKLQNSQDRVRKLEQDMRDMEQGYATAEKRRKVEIEKKTEKISNQKRRIREQQDQIDNLKKKPSDGSKASKGSKSTKANDSSPDVNIYNSATSEIGARNSPCPPRPKYTSTLDGKDEEFLLNNLKKLNVEFDAATAQPPRPLSRSTRMEQDNYGGHPPLGYGQYGMPPPMGPMGPTPGAIGPYGAYPPPIASYGGLMPNYGRPPPPAGPMTPYHGYGAPGYPTHGPHGQARPHSHSARGSEHQSSALVIRRNDDSDFDPETKIWKDLFFRLFTASFGWSDKHCRQIALGAVEEATKANPRLWNYILKVASCHKDPQAAAKHALFMLNSPDHRCYFISRLLLQYVEQEMLHWKFWLGWDEETDVQLNKIGPIIDYIGYPLEQRRAARQELRQVVEGIVKDEEWPRFRSFKTAQNANRLKDIAGPFLNSEVGADASLGLHSLCNIGIEISNKMMSSRLSFAFTWNECAVKFSHDSHTALNSDLHGMSLQHKHIRVALVVTPSISYRDDSGVSIVPRGVCKAQVLVMN</sequence>
<feature type="compositionally biased region" description="Low complexity" evidence="1">
    <location>
        <begin position="219"/>
        <end position="231"/>
    </location>
</feature>
<dbReference type="GeneID" id="63842298"/>
<dbReference type="OrthoDB" id="4203839at2759"/>
<dbReference type="AlphaFoldDB" id="A0A9P4Y3Q3"/>
<evidence type="ECO:0000313" key="2">
    <source>
        <dbReference type="EMBL" id="KAF3766066.1"/>
    </source>
</evidence>
<keyword evidence="3" id="KW-1185">Reference proteome</keyword>
<feature type="region of interest" description="Disordered" evidence="1">
    <location>
        <begin position="1"/>
        <end position="64"/>
    </location>
</feature>
<dbReference type="RefSeq" id="XP_040777027.1">
    <property type="nucleotide sequence ID" value="XM_040925169.1"/>
</dbReference>
<evidence type="ECO:0000256" key="1">
    <source>
        <dbReference type="SAM" id="MobiDB-lite"/>
    </source>
</evidence>
<reference evidence="2" key="1">
    <citation type="journal article" date="2020" name="Phytopathology">
        <title>Genome sequence of the chestnut blight fungus Cryphonectria parasitica EP155: A fundamental resource for an archetypical invasive plant pathogen.</title>
        <authorList>
            <person name="Crouch J.A."/>
            <person name="Dawe A."/>
            <person name="Aerts A."/>
            <person name="Barry K."/>
            <person name="Churchill A.C.L."/>
            <person name="Grimwood J."/>
            <person name="Hillman B."/>
            <person name="Milgroom M.G."/>
            <person name="Pangilinan J."/>
            <person name="Smith M."/>
            <person name="Salamov A."/>
            <person name="Schmutz J."/>
            <person name="Yadav J."/>
            <person name="Grigoriev I.V."/>
            <person name="Nuss D."/>
        </authorList>
    </citation>
    <scope>NUCLEOTIDE SEQUENCE</scope>
    <source>
        <strain evidence="2">EP155</strain>
    </source>
</reference>
<feature type="compositionally biased region" description="Polar residues" evidence="1">
    <location>
        <begin position="18"/>
        <end position="58"/>
    </location>
</feature>
<feature type="compositionally biased region" description="Polar residues" evidence="1">
    <location>
        <begin position="136"/>
        <end position="160"/>
    </location>
</feature>
<feature type="compositionally biased region" description="Basic and acidic residues" evidence="1">
    <location>
        <begin position="203"/>
        <end position="218"/>
    </location>
</feature>
<dbReference type="EMBL" id="MU032347">
    <property type="protein sequence ID" value="KAF3766066.1"/>
    <property type="molecule type" value="Genomic_DNA"/>
</dbReference>
<organism evidence="2 3">
    <name type="scientific">Cryphonectria parasitica (strain ATCC 38755 / EP155)</name>
    <dbReference type="NCBI Taxonomy" id="660469"/>
    <lineage>
        <taxon>Eukaryota</taxon>
        <taxon>Fungi</taxon>
        <taxon>Dikarya</taxon>
        <taxon>Ascomycota</taxon>
        <taxon>Pezizomycotina</taxon>
        <taxon>Sordariomycetes</taxon>
        <taxon>Sordariomycetidae</taxon>
        <taxon>Diaporthales</taxon>
        <taxon>Cryphonectriaceae</taxon>
        <taxon>Cryphonectria-Endothia species complex</taxon>
        <taxon>Cryphonectria</taxon>
    </lineage>
</organism>
<feature type="region of interest" description="Disordered" evidence="1">
    <location>
        <begin position="189"/>
        <end position="264"/>
    </location>
</feature>
<comment type="caution">
    <text evidence="2">The sequence shown here is derived from an EMBL/GenBank/DDBJ whole genome shotgun (WGS) entry which is preliminary data.</text>
</comment>
<feature type="region of interest" description="Disordered" evidence="1">
    <location>
        <begin position="129"/>
        <end position="162"/>
    </location>
</feature>
<name>A0A9P4Y3Q3_CRYP1</name>
<feature type="compositionally biased region" description="Polar residues" evidence="1">
    <location>
        <begin position="1"/>
        <end position="10"/>
    </location>
</feature>
<protein>
    <submittedName>
        <fullName evidence="2">Uncharacterized protein</fullName>
    </submittedName>
</protein>